<comment type="caution">
    <text evidence="2">The sequence shown here is derived from an EMBL/GenBank/DDBJ whole genome shotgun (WGS) entry which is preliminary data.</text>
</comment>
<dbReference type="PANTHER" id="PTHR47619:SF1">
    <property type="entry name" value="EXODEOXYRIBONUCLEASE WALJ"/>
    <property type="match status" value="1"/>
</dbReference>
<dbReference type="InterPro" id="IPR036866">
    <property type="entry name" value="RibonucZ/Hydroxyglut_hydro"/>
</dbReference>
<dbReference type="Gene3D" id="3.60.15.10">
    <property type="entry name" value="Ribonuclease Z/Hydroxyacylglutathione hydrolase-like"/>
    <property type="match status" value="1"/>
</dbReference>
<dbReference type="AlphaFoldDB" id="A0A0F9BHC2"/>
<dbReference type="EMBL" id="LAZR01040952">
    <property type="protein sequence ID" value="KKL13207.1"/>
    <property type="molecule type" value="Genomic_DNA"/>
</dbReference>
<gene>
    <name evidence="2" type="ORF">LCGC14_2528060</name>
</gene>
<dbReference type="Pfam" id="PF12706">
    <property type="entry name" value="Lactamase_B_2"/>
    <property type="match status" value="1"/>
</dbReference>
<sequence length="227" mass="25446">MKGMNIQAYHSSSAGNLYRVNDLLIDPGVPIKQIKKCLDYRLCDITAALISHEHQDHIMGARDLMRCGVDCFLTQGTADAALLSGHRVHVIKAGEQLRIGTWEILPFKTIHNASEPVGFLLVSGTEKLIFATDTQYIRPRFRGLTHIAIEANYELEALQAADIDIQVKKNILAGHMSIETTKEFFRKNDMSKVQEIHLLHLSTNNSNAGRFKMEIQYLTGRPTYIGG</sequence>
<accession>A0A0F9BHC2</accession>
<dbReference type="PANTHER" id="PTHR47619">
    <property type="entry name" value="METALLO-HYDROLASE YYCJ-RELATED"/>
    <property type="match status" value="1"/>
</dbReference>
<name>A0A0F9BHC2_9ZZZZ</name>
<feature type="domain" description="Metallo-beta-lactamase" evidence="1">
    <location>
        <begin position="14"/>
        <end position="175"/>
    </location>
</feature>
<proteinExistence type="predicted"/>
<evidence type="ECO:0000313" key="2">
    <source>
        <dbReference type="EMBL" id="KKL13207.1"/>
    </source>
</evidence>
<organism evidence="2">
    <name type="scientific">marine sediment metagenome</name>
    <dbReference type="NCBI Taxonomy" id="412755"/>
    <lineage>
        <taxon>unclassified sequences</taxon>
        <taxon>metagenomes</taxon>
        <taxon>ecological metagenomes</taxon>
    </lineage>
</organism>
<reference evidence="2" key="1">
    <citation type="journal article" date="2015" name="Nature">
        <title>Complex archaea that bridge the gap between prokaryotes and eukaryotes.</title>
        <authorList>
            <person name="Spang A."/>
            <person name="Saw J.H."/>
            <person name="Jorgensen S.L."/>
            <person name="Zaremba-Niedzwiedzka K."/>
            <person name="Martijn J."/>
            <person name="Lind A.E."/>
            <person name="van Eijk R."/>
            <person name="Schleper C."/>
            <person name="Guy L."/>
            <person name="Ettema T.J."/>
        </authorList>
    </citation>
    <scope>NUCLEOTIDE SEQUENCE</scope>
</reference>
<dbReference type="SUPFAM" id="SSF56281">
    <property type="entry name" value="Metallo-hydrolase/oxidoreductase"/>
    <property type="match status" value="1"/>
</dbReference>
<dbReference type="InterPro" id="IPR001279">
    <property type="entry name" value="Metallo-B-lactamas"/>
</dbReference>
<evidence type="ECO:0000259" key="1">
    <source>
        <dbReference type="SMART" id="SM00849"/>
    </source>
</evidence>
<protein>
    <recommendedName>
        <fullName evidence="1">Metallo-beta-lactamase domain-containing protein</fullName>
    </recommendedName>
</protein>
<dbReference type="InterPro" id="IPR052533">
    <property type="entry name" value="WalJ/YycJ-like"/>
</dbReference>
<dbReference type="SMART" id="SM00849">
    <property type="entry name" value="Lactamase_B"/>
    <property type="match status" value="1"/>
</dbReference>